<protein>
    <submittedName>
        <fullName evidence="2">Uncharacterized protein</fullName>
    </submittedName>
</protein>
<proteinExistence type="predicted"/>
<dbReference type="EMBL" id="BARS01042738">
    <property type="protein sequence ID" value="GAG32044.1"/>
    <property type="molecule type" value="Genomic_DNA"/>
</dbReference>
<comment type="caution">
    <text evidence="2">The sequence shown here is derived from an EMBL/GenBank/DDBJ whole genome shotgun (WGS) entry which is preliminary data.</text>
</comment>
<gene>
    <name evidence="2" type="ORF">S01H1_64807</name>
</gene>
<evidence type="ECO:0000313" key="2">
    <source>
        <dbReference type="EMBL" id="GAG32044.1"/>
    </source>
</evidence>
<feature type="region of interest" description="Disordered" evidence="1">
    <location>
        <begin position="33"/>
        <end position="59"/>
    </location>
</feature>
<dbReference type="AlphaFoldDB" id="X0WM62"/>
<name>X0WM62_9ZZZZ</name>
<sequence>MTYSESPVPGGSSVNKTFDNLNTNAAAANQVFNTDHIQFNDPDPAKRGKHRKSTIIASS</sequence>
<evidence type="ECO:0000256" key="1">
    <source>
        <dbReference type="SAM" id="MobiDB-lite"/>
    </source>
</evidence>
<accession>X0WM62</accession>
<feature type="non-terminal residue" evidence="2">
    <location>
        <position position="59"/>
    </location>
</feature>
<organism evidence="2">
    <name type="scientific">marine sediment metagenome</name>
    <dbReference type="NCBI Taxonomy" id="412755"/>
    <lineage>
        <taxon>unclassified sequences</taxon>
        <taxon>metagenomes</taxon>
        <taxon>ecological metagenomes</taxon>
    </lineage>
</organism>
<reference evidence="2" key="1">
    <citation type="journal article" date="2014" name="Front. Microbiol.">
        <title>High frequency of phylogenetically diverse reductive dehalogenase-homologous genes in deep subseafloor sedimentary metagenomes.</title>
        <authorList>
            <person name="Kawai M."/>
            <person name="Futagami T."/>
            <person name="Toyoda A."/>
            <person name="Takaki Y."/>
            <person name="Nishi S."/>
            <person name="Hori S."/>
            <person name="Arai W."/>
            <person name="Tsubouchi T."/>
            <person name="Morono Y."/>
            <person name="Uchiyama I."/>
            <person name="Ito T."/>
            <person name="Fujiyama A."/>
            <person name="Inagaki F."/>
            <person name="Takami H."/>
        </authorList>
    </citation>
    <scope>NUCLEOTIDE SEQUENCE</scope>
    <source>
        <strain evidence="2">Expedition CK06-06</strain>
    </source>
</reference>